<name>A0ABP1G478_9CHLO</name>
<feature type="region of interest" description="Disordered" evidence="1">
    <location>
        <begin position="388"/>
        <end position="439"/>
    </location>
</feature>
<feature type="region of interest" description="Disordered" evidence="1">
    <location>
        <begin position="203"/>
        <end position="329"/>
    </location>
</feature>
<feature type="region of interest" description="Disordered" evidence="1">
    <location>
        <begin position="146"/>
        <end position="183"/>
    </location>
</feature>
<reference evidence="2 3" key="1">
    <citation type="submission" date="2024-06" db="EMBL/GenBank/DDBJ databases">
        <authorList>
            <person name="Kraege A."/>
            <person name="Thomma B."/>
        </authorList>
    </citation>
    <scope>NUCLEOTIDE SEQUENCE [LARGE SCALE GENOMIC DNA]</scope>
</reference>
<keyword evidence="3" id="KW-1185">Reference proteome</keyword>
<dbReference type="Proteomes" id="UP001497392">
    <property type="component" value="Unassembled WGS sequence"/>
</dbReference>
<evidence type="ECO:0000313" key="2">
    <source>
        <dbReference type="EMBL" id="CAL5225382.1"/>
    </source>
</evidence>
<feature type="compositionally biased region" description="Low complexity" evidence="1">
    <location>
        <begin position="203"/>
        <end position="216"/>
    </location>
</feature>
<evidence type="ECO:0000256" key="1">
    <source>
        <dbReference type="SAM" id="MobiDB-lite"/>
    </source>
</evidence>
<dbReference type="EMBL" id="CAXHTA020000012">
    <property type="protein sequence ID" value="CAL5225382.1"/>
    <property type="molecule type" value="Genomic_DNA"/>
</dbReference>
<feature type="compositionally biased region" description="Low complexity" evidence="1">
    <location>
        <begin position="21"/>
        <end position="43"/>
    </location>
</feature>
<feature type="compositionally biased region" description="Basic and acidic residues" evidence="1">
    <location>
        <begin position="401"/>
        <end position="411"/>
    </location>
</feature>
<protein>
    <submittedName>
        <fullName evidence="2">G8189 protein</fullName>
    </submittedName>
</protein>
<feature type="compositionally biased region" description="Polar residues" evidence="1">
    <location>
        <begin position="412"/>
        <end position="430"/>
    </location>
</feature>
<sequence>MPSTPMAQPALRPAYTDSTKPASSSDAPSLTLSSNVSGSSPSPYRAHFEPSTSTSDDELSPPPAHRLPSIQSGYAASKELSADEAPPRIPNRPARPAQRPQLKQAMQGNGTPAAASPEAPFVPSVTIKKDVTQTLGANFWASAAGASYDSQRAATPPAAELPSTQPAAESPAVGRRSPAGLPLARPPAAVAAAANFWEAASLAEPEPELPGSSPVSRGKATGISDAEKQAATPVSPAGQRTSVMPKPMHAPTPSTKLAANKFWQKAAERTFSDEAQPEETDPPTQAAAPADDRSPPRAVGPQRMNSQPSGAPAASGKRASARHLAARLRQQAAVRQSSLAAVMSGSVPLKEAASIRDTALRAMEGTGEGSPKGTPNGKALWMRAKSIAASGPEQDAALASRTKDLWMRGRTDSPTSEDASLQGASMQGQDSPSSLSVLLSDGSRQLSTLNSPFVTVLPGGDKSEAERADEALAQQLFRAAQARQKRQST</sequence>
<gene>
    <name evidence="2" type="primary">g8189</name>
    <name evidence="2" type="ORF">VP750_LOCUS7041</name>
</gene>
<evidence type="ECO:0000313" key="3">
    <source>
        <dbReference type="Proteomes" id="UP001497392"/>
    </source>
</evidence>
<comment type="caution">
    <text evidence="2">The sequence shown here is derived from an EMBL/GenBank/DDBJ whole genome shotgun (WGS) entry which is preliminary data.</text>
</comment>
<proteinExistence type="predicted"/>
<organism evidence="2 3">
    <name type="scientific">Coccomyxa viridis</name>
    <dbReference type="NCBI Taxonomy" id="1274662"/>
    <lineage>
        <taxon>Eukaryota</taxon>
        <taxon>Viridiplantae</taxon>
        <taxon>Chlorophyta</taxon>
        <taxon>core chlorophytes</taxon>
        <taxon>Trebouxiophyceae</taxon>
        <taxon>Trebouxiophyceae incertae sedis</taxon>
        <taxon>Coccomyxaceae</taxon>
        <taxon>Coccomyxa</taxon>
    </lineage>
</organism>
<feature type="compositionally biased region" description="Low complexity" evidence="1">
    <location>
        <begin position="91"/>
        <end position="105"/>
    </location>
</feature>
<accession>A0ABP1G478</accession>
<feature type="region of interest" description="Disordered" evidence="1">
    <location>
        <begin position="1"/>
        <end position="121"/>
    </location>
</feature>
<feature type="region of interest" description="Disordered" evidence="1">
    <location>
        <begin position="449"/>
        <end position="468"/>
    </location>
</feature>